<feature type="transmembrane region" description="Helical" evidence="1">
    <location>
        <begin position="111"/>
        <end position="136"/>
    </location>
</feature>
<feature type="transmembrane region" description="Helical" evidence="1">
    <location>
        <begin position="39"/>
        <end position="56"/>
    </location>
</feature>
<keyword evidence="1" id="KW-0472">Membrane</keyword>
<comment type="caution">
    <text evidence="2">The sequence shown here is derived from an EMBL/GenBank/DDBJ whole genome shotgun (WGS) entry which is preliminary data.</text>
</comment>
<name>A0A853EXA6_9MICO</name>
<accession>A0A853EXA6</accession>
<keyword evidence="1" id="KW-0812">Transmembrane</keyword>
<reference evidence="2 3" key="1">
    <citation type="submission" date="2020-07" db="EMBL/GenBank/DDBJ databases">
        <title>MOT database genomes.</title>
        <authorList>
            <person name="Joseph S."/>
            <person name="Aduse-Opoku J."/>
            <person name="Hashim A."/>
            <person name="Wade W."/>
            <person name="Curtis M."/>
        </authorList>
    </citation>
    <scope>NUCLEOTIDE SEQUENCE [LARGE SCALE GENOMIC DNA]</scope>
    <source>
        <strain evidence="2 3">DSM 100099</strain>
    </source>
</reference>
<feature type="transmembrane region" description="Helical" evidence="1">
    <location>
        <begin position="77"/>
        <end position="99"/>
    </location>
</feature>
<proteinExistence type="predicted"/>
<gene>
    <name evidence="2" type="ORF">HZZ10_16365</name>
</gene>
<dbReference type="RefSeq" id="WP_179914320.1">
    <property type="nucleotide sequence ID" value="NZ_JACBYE010000055.1"/>
</dbReference>
<dbReference type="Proteomes" id="UP000561011">
    <property type="component" value="Unassembled WGS sequence"/>
</dbReference>
<dbReference type="EMBL" id="JACBYE010000055">
    <property type="protein sequence ID" value="NYS95091.1"/>
    <property type="molecule type" value="Genomic_DNA"/>
</dbReference>
<organism evidence="2 3">
    <name type="scientific">Sanguibacter inulinus</name>
    <dbReference type="NCBI Taxonomy" id="60922"/>
    <lineage>
        <taxon>Bacteria</taxon>
        <taxon>Bacillati</taxon>
        <taxon>Actinomycetota</taxon>
        <taxon>Actinomycetes</taxon>
        <taxon>Micrococcales</taxon>
        <taxon>Sanguibacteraceae</taxon>
        <taxon>Sanguibacter</taxon>
    </lineage>
</organism>
<dbReference type="AlphaFoldDB" id="A0A853EXA6"/>
<keyword evidence="3" id="KW-1185">Reference proteome</keyword>
<sequence>MASSYGMMRGLAAVCLGTSGVLVAGSILAVLTETRGPAPWLLLAAAVLGICGIATLRGRTVRGVPSDSPAAYRGAGTVSSGVGAGLMMGAVLSAIALPLTSSSFQEGAADVAAALALHALIIAQALCVFAVPAWFVQHAVRDFRAAVLRDPDLYASLDQLSRTWDAPYETREFGPL</sequence>
<evidence type="ECO:0000256" key="1">
    <source>
        <dbReference type="SAM" id="Phobius"/>
    </source>
</evidence>
<keyword evidence="1" id="KW-1133">Transmembrane helix</keyword>
<protein>
    <submittedName>
        <fullName evidence="2">Uncharacterized protein</fullName>
    </submittedName>
</protein>
<evidence type="ECO:0000313" key="3">
    <source>
        <dbReference type="Proteomes" id="UP000561011"/>
    </source>
</evidence>
<evidence type="ECO:0000313" key="2">
    <source>
        <dbReference type="EMBL" id="NYS95091.1"/>
    </source>
</evidence>